<evidence type="ECO:0000256" key="3">
    <source>
        <dbReference type="ARBA" id="ARBA00022801"/>
    </source>
</evidence>
<dbReference type="EMBL" id="SSMQ01000018">
    <property type="protein sequence ID" value="TKD06595.1"/>
    <property type="molecule type" value="Genomic_DNA"/>
</dbReference>
<sequence length="482" mass="50769">MTRSAAYRAPFAPGGDTEIDADLCGRLLAVALSKGGEYADLFFEYRAGGGFSFDEGILKAASRGVSMGVGVRVQRGDATGYAYTEDLSWESMKRAAETAAQIATSSGGTTHVLPRFRPLPNRYDVPLVSLDVPGMEKRALLERASAAALAEGPHIVKAEASFSEEIREILLATSDGVMAHDVQPLFRFSVRAIAERDGKRQEGSSSGGGRTTLTAYFADLSPEMHAREAARQATTMLDAEEAPAGEMNVVLGPGDSGILLHEAVGHGLEADFNRKGTSNYAGKVGEPVASPLCTVVDDATLLSSRGAINVDDEGNEPGRSVLIENGTLAGYMHDRLSAKHYKLAPTGNGRRESFGAAPLPRMTNTILLAGPHDPEEIVRSVKRGVFAKKFGGGQVDISNGDFVFSLTESYLIEDGKITRPLKGVNLIGNGPDVLGKVTMLGTDLAISDGIWTCGKDGQSVPVGVGCPTIKIDKITVGGTKIG</sequence>
<proteinExistence type="inferred from homology"/>
<dbReference type="InterPro" id="IPR025502">
    <property type="entry name" value="TldD"/>
</dbReference>
<dbReference type="InterPro" id="IPR035068">
    <property type="entry name" value="TldD/PmbA_N"/>
</dbReference>
<comment type="similarity">
    <text evidence="1">Belongs to the peptidase U62 family.</text>
</comment>
<dbReference type="Pfam" id="PF19289">
    <property type="entry name" value="PmbA_TldD_3rd"/>
    <property type="match status" value="1"/>
</dbReference>
<reference evidence="8 9" key="1">
    <citation type="submission" date="2019-04" db="EMBL/GenBank/DDBJ databases">
        <authorList>
            <person name="Li Y."/>
            <person name="Wang J."/>
        </authorList>
    </citation>
    <scope>NUCLEOTIDE SEQUENCE [LARGE SCALE GENOMIC DNA]</scope>
    <source>
        <strain evidence="8 9">DSM 14668</strain>
    </source>
</reference>
<dbReference type="RefSeq" id="WP_136930446.1">
    <property type="nucleotide sequence ID" value="NZ_SSMQ01000018.1"/>
</dbReference>
<evidence type="ECO:0000256" key="4">
    <source>
        <dbReference type="ARBA" id="ARBA00023049"/>
    </source>
</evidence>
<dbReference type="PANTHER" id="PTHR30624">
    <property type="entry name" value="UNCHARACTERIZED PROTEIN TLDD AND PMBA"/>
    <property type="match status" value="1"/>
</dbReference>
<evidence type="ECO:0000259" key="7">
    <source>
        <dbReference type="Pfam" id="PF19290"/>
    </source>
</evidence>
<dbReference type="Pfam" id="PF01523">
    <property type="entry name" value="PmbA_TldD_1st"/>
    <property type="match status" value="1"/>
</dbReference>
<name>A0A4U1JB54_9BACT</name>
<dbReference type="InterPro" id="IPR045570">
    <property type="entry name" value="Metalloprtase-TldD/E_cen_dom"/>
</dbReference>
<dbReference type="InterPro" id="IPR045569">
    <property type="entry name" value="Metalloprtase-TldD/E_C"/>
</dbReference>
<keyword evidence="3" id="KW-0378">Hydrolase</keyword>
<dbReference type="PANTHER" id="PTHR30624:SF4">
    <property type="entry name" value="METALLOPROTEASE TLDD"/>
    <property type="match status" value="1"/>
</dbReference>
<comment type="caution">
    <text evidence="8">The sequence shown here is derived from an EMBL/GenBank/DDBJ whole genome shotgun (WGS) entry which is preliminary data.</text>
</comment>
<evidence type="ECO:0000313" key="8">
    <source>
        <dbReference type="EMBL" id="TKD06595.1"/>
    </source>
</evidence>
<keyword evidence="2 8" id="KW-0645">Protease</keyword>
<dbReference type="Proteomes" id="UP000309215">
    <property type="component" value="Unassembled WGS sequence"/>
</dbReference>
<organism evidence="8 9">
    <name type="scientific">Polyangium fumosum</name>
    <dbReference type="NCBI Taxonomy" id="889272"/>
    <lineage>
        <taxon>Bacteria</taxon>
        <taxon>Pseudomonadati</taxon>
        <taxon>Myxococcota</taxon>
        <taxon>Polyangia</taxon>
        <taxon>Polyangiales</taxon>
        <taxon>Polyangiaceae</taxon>
        <taxon>Polyangium</taxon>
    </lineage>
</organism>
<feature type="domain" description="Metalloprotease TldD/E C-terminal" evidence="6">
    <location>
        <begin position="245"/>
        <end position="478"/>
    </location>
</feature>
<feature type="domain" description="Metalloprotease TldD/E central" evidence="7">
    <location>
        <begin position="131"/>
        <end position="237"/>
    </location>
</feature>
<dbReference type="PIRSF" id="PIRSF004919">
    <property type="entry name" value="TldD"/>
    <property type="match status" value="1"/>
</dbReference>
<accession>A0A4U1JB54</accession>
<dbReference type="InterPro" id="IPR051463">
    <property type="entry name" value="Peptidase_U62_metallo"/>
</dbReference>
<evidence type="ECO:0000259" key="6">
    <source>
        <dbReference type="Pfam" id="PF19289"/>
    </source>
</evidence>
<evidence type="ECO:0000259" key="5">
    <source>
        <dbReference type="Pfam" id="PF01523"/>
    </source>
</evidence>
<dbReference type="GO" id="GO:0008237">
    <property type="term" value="F:metallopeptidase activity"/>
    <property type="evidence" value="ECO:0007669"/>
    <property type="project" value="UniProtKB-KW"/>
</dbReference>
<evidence type="ECO:0000256" key="1">
    <source>
        <dbReference type="ARBA" id="ARBA00005836"/>
    </source>
</evidence>
<dbReference type="OrthoDB" id="9803213at2"/>
<keyword evidence="9" id="KW-1185">Reference proteome</keyword>
<dbReference type="SUPFAM" id="SSF111283">
    <property type="entry name" value="Putative modulator of DNA gyrase, PmbA/TldD"/>
    <property type="match status" value="1"/>
</dbReference>
<evidence type="ECO:0000313" key="9">
    <source>
        <dbReference type="Proteomes" id="UP000309215"/>
    </source>
</evidence>
<feature type="domain" description="Metalloprotease TldD/E N-terminal" evidence="5">
    <location>
        <begin position="39"/>
        <end position="103"/>
    </location>
</feature>
<dbReference type="InterPro" id="IPR036059">
    <property type="entry name" value="TldD/PmbA_sf"/>
</dbReference>
<protein>
    <submittedName>
        <fullName evidence="8">Metalloprotease TldD</fullName>
    </submittedName>
</protein>
<dbReference type="AlphaFoldDB" id="A0A4U1JB54"/>
<dbReference type="Pfam" id="PF19290">
    <property type="entry name" value="PmbA_TldD_2nd"/>
    <property type="match status" value="1"/>
</dbReference>
<dbReference type="Gene3D" id="3.30.2290.10">
    <property type="entry name" value="PmbA/TldD superfamily"/>
    <property type="match status" value="1"/>
</dbReference>
<dbReference type="GO" id="GO:0006508">
    <property type="term" value="P:proteolysis"/>
    <property type="evidence" value="ECO:0007669"/>
    <property type="project" value="UniProtKB-KW"/>
</dbReference>
<gene>
    <name evidence="8" type="primary">tldD</name>
    <name evidence="8" type="ORF">E8A74_18990</name>
</gene>
<keyword evidence="4 8" id="KW-0482">Metalloprotease</keyword>
<evidence type="ECO:0000256" key="2">
    <source>
        <dbReference type="ARBA" id="ARBA00022670"/>
    </source>
</evidence>
<dbReference type="InterPro" id="IPR002510">
    <property type="entry name" value="Metalloprtase-TldD/E_N"/>
</dbReference>
<dbReference type="GO" id="GO:0005829">
    <property type="term" value="C:cytosol"/>
    <property type="evidence" value="ECO:0007669"/>
    <property type="project" value="TreeGrafter"/>
</dbReference>